<dbReference type="SMART" id="SM00020">
    <property type="entry name" value="Tryp_SPc"/>
    <property type="match status" value="1"/>
</dbReference>
<dbReference type="PROSITE" id="PS00134">
    <property type="entry name" value="TRYPSIN_HIS"/>
    <property type="match status" value="1"/>
</dbReference>
<dbReference type="RefSeq" id="XP_012811934.1">
    <property type="nucleotide sequence ID" value="XM_012956480.2"/>
</dbReference>
<dbReference type="PRINTS" id="PR00722">
    <property type="entry name" value="CHYMOTRYPSIN"/>
</dbReference>
<evidence type="ECO:0000256" key="7">
    <source>
        <dbReference type="SAM" id="Phobius"/>
    </source>
</evidence>
<keyword evidence="1 6" id="KW-0645">Protease</keyword>
<reference evidence="9" key="2">
    <citation type="submission" date="2020-05" db="UniProtKB">
        <authorList>
            <consortium name="Ensembl"/>
        </authorList>
    </citation>
    <scope>IDENTIFICATION</scope>
</reference>
<dbReference type="Reactome" id="R-XTR-8852405">
    <property type="pathway name" value="Signaling by MST1"/>
</dbReference>
<dbReference type="GeneTree" id="ENSGT00940000159697"/>
<dbReference type="Xenbase" id="XB-GENE-995348">
    <property type="gene designation" value="hpn"/>
</dbReference>
<sequence>MVEKEGMGKGCRWTSQRILGVTLCVLISLAGIGVIAWAVVTYVLKNENQNLYIVQVNLPDHRLSVYDEKEKVWRLVCSSFSNPEVATLSCEEMGFIRSVSHQELRVETAGTNGTSGYYCVHESQINSAKRLLDILTVCECPSGRFLSVQCQDCGRRKLAVDRIVGGQDATLGRWPWQVSLRYDGAHLCGGSLISSEWVLTAAHCFPERNRIVSQWRVFAGAVSQLSPRGKLLGVKGIIYHSGYLPFLNPDSEENSNDIALVHLASPVTLSEYIQPVCLPALGQQIIDGKICTVSGWGNLQYYGQQSEILQEASVPIISSSVCNQPEYYMNQITGKMFCAGYAEGGIDACQGDSGGPFVCEDTLSRSSRWRLCGIVSWGIGCAMPNKPGVYAKVDQYQYWIYRAMKTKSDVAGITELP</sequence>
<dbReference type="InterPro" id="IPR015352">
    <property type="entry name" value="Hepsin-SRCR_dom"/>
</dbReference>
<evidence type="ECO:0000313" key="12">
    <source>
        <dbReference type="Xenbase" id="XB-GENE-995348"/>
    </source>
</evidence>
<evidence type="ECO:0000313" key="11">
    <source>
        <dbReference type="RefSeq" id="XP_012811934.1"/>
    </source>
</evidence>
<dbReference type="OrthoDB" id="5979691at2759"/>
<name>A0A6I8RUX2_XENTR</name>
<accession>A0A6I8R3W0</accession>
<evidence type="ECO:0000259" key="8">
    <source>
        <dbReference type="PROSITE" id="PS50240"/>
    </source>
</evidence>
<keyword evidence="4" id="KW-1015">Disulfide bond</keyword>
<dbReference type="Ensembl" id="ENSXETT00000093977">
    <property type="protein sequence ID" value="ENSXETP00000086544"/>
    <property type="gene ID" value="ENSXETG00000016870"/>
</dbReference>
<dbReference type="Ensembl" id="ENSXETT00000080670">
    <property type="protein sequence ID" value="ENSXETP00000076653"/>
    <property type="gene ID" value="ENSXETG00000016870"/>
</dbReference>
<dbReference type="InterPro" id="IPR001314">
    <property type="entry name" value="Peptidase_S1A"/>
</dbReference>
<dbReference type="SUPFAM" id="SSF50494">
    <property type="entry name" value="Trypsin-like serine proteases"/>
    <property type="match status" value="1"/>
</dbReference>
<dbReference type="Pfam" id="PF09272">
    <property type="entry name" value="Hepsin-SRCR"/>
    <property type="match status" value="1"/>
</dbReference>
<dbReference type="GO" id="GO:0004252">
    <property type="term" value="F:serine-type endopeptidase activity"/>
    <property type="evidence" value="ECO:0007669"/>
    <property type="project" value="InterPro"/>
</dbReference>
<dbReference type="GeneID" id="100145343"/>
<keyword evidence="10" id="KW-1185">Reference proteome</keyword>
<dbReference type="InterPro" id="IPR001254">
    <property type="entry name" value="Trypsin_dom"/>
</dbReference>
<dbReference type="PROSITE" id="PS50240">
    <property type="entry name" value="TRYPSIN_DOM"/>
    <property type="match status" value="1"/>
</dbReference>
<protein>
    <submittedName>
        <fullName evidence="9 11">Hepsin</fullName>
    </submittedName>
</protein>
<evidence type="ECO:0000313" key="9">
    <source>
        <dbReference type="Ensembl" id="ENSXETP00000086544"/>
    </source>
</evidence>
<keyword evidence="7" id="KW-0472">Membrane</keyword>
<dbReference type="GO" id="GO:0008236">
    <property type="term" value="F:serine-type peptidase activity"/>
    <property type="evidence" value="ECO:0000318"/>
    <property type="project" value="GO_Central"/>
</dbReference>
<dbReference type="Bgee" id="ENSXETG00000016870">
    <property type="expression patterns" value="Expressed in liver and 7 other cell types or tissues"/>
</dbReference>
<dbReference type="GO" id="GO:0070008">
    <property type="term" value="F:serine-type exopeptidase activity"/>
    <property type="evidence" value="ECO:0007669"/>
    <property type="project" value="InterPro"/>
</dbReference>
<organism evidence="9">
    <name type="scientific">Xenopus tropicalis</name>
    <name type="common">Western clawed frog</name>
    <name type="synonym">Silurana tropicalis</name>
    <dbReference type="NCBI Taxonomy" id="8364"/>
    <lineage>
        <taxon>Eukaryota</taxon>
        <taxon>Metazoa</taxon>
        <taxon>Chordata</taxon>
        <taxon>Craniata</taxon>
        <taxon>Vertebrata</taxon>
        <taxon>Euteleostomi</taxon>
        <taxon>Amphibia</taxon>
        <taxon>Batrachia</taxon>
        <taxon>Anura</taxon>
        <taxon>Pipoidea</taxon>
        <taxon>Pipidae</taxon>
        <taxon>Xenopodinae</taxon>
        <taxon>Xenopus</taxon>
        <taxon>Silurana</taxon>
    </lineage>
</organism>
<keyword evidence="3 6" id="KW-0720">Serine protease</keyword>
<feature type="transmembrane region" description="Helical" evidence="7">
    <location>
        <begin position="21"/>
        <end position="44"/>
    </location>
</feature>
<dbReference type="AGR" id="Xenbase:XB-GENE-995348"/>
<dbReference type="Gene3D" id="2.40.10.10">
    <property type="entry name" value="Trypsin-like serine proteases"/>
    <property type="match status" value="1"/>
</dbReference>
<keyword evidence="5" id="KW-0325">Glycoprotein</keyword>
<gene>
    <name evidence="9 11 12" type="primary">hpn</name>
</gene>
<dbReference type="SUPFAM" id="SSF56487">
    <property type="entry name" value="SRCR-like"/>
    <property type="match status" value="1"/>
</dbReference>
<dbReference type="InterPro" id="IPR018114">
    <property type="entry name" value="TRYPSIN_HIS"/>
</dbReference>
<evidence type="ECO:0000256" key="3">
    <source>
        <dbReference type="ARBA" id="ARBA00022825"/>
    </source>
</evidence>
<accession>A0A6I8RUX2</accession>
<dbReference type="Ensembl" id="ENSXETT00000121910">
    <property type="protein sequence ID" value="ENSXETP00000107895"/>
    <property type="gene ID" value="ENSXETG00000016870"/>
</dbReference>
<dbReference type="Proteomes" id="UP000008143">
    <property type="component" value="Chromosome 7"/>
</dbReference>
<dbReference type="Reactome" id="R-XTR-6806942">
    <property type="pathway name" value="MET Receptor Activation"/>
</dbReference>
<dbReference type="InterPro" id="IPR043504">
    <property type="entry name" value="Peptidase_S1_PA_chymotrypsin"/>
</dbReference>
<dbReference type="CDD" id="cd00190">
    <property type="entry name" value="Tryp_SPc"/>
    <property type="match status" value="1"/>
</dbReference>
<dbReference type="PANTHER" id="PTHR24252:SF27">
    <property type="entry name" value="TRANSMEMBRANE PROTEASE SERINE 3-LIKE"/>
    <property type="match status" value="1"/>
</dbReference>
<dbReference type="GO" id="GO:0005886">
    <property type="term" value="C:plasma membrane"/>
    <property type="evidence" value="ECO:0000318"/>
    <property type="project" value="GO_Central"/>
</dbReference>
<dbReference type="InterPro" id="IPR009003">
    <property type="entry name" value="Peptidase_S1_PA"/>
</dbReference>
<dbReference type="Gene3D" id="3.10.250.10">
    <property type="entry name" value="SRCR-like domain"/>
    <property type="match status" value="1"/>
</dbReference>
<dbReference type="FunFam" id="2.40.10.10:FF:000003">
    <property type="entry name" value="Transmembrane serine protease 3"/>
    <property type="match status" value="1"/>
</dbReference>
<evidence type="ECO:0000256" key="4">
    <source>
        <dbReference type="ARBA" id="ARBA00023157"/>
    </source>
</evidence>
<keyword evidence="7" id="KW-0812">Transmembrane</keyword>
<keyword evidence="2 6" id="KW-0378">Hydrolase</keyword>
<reference evidence="11" key="3">
    <citation type="submission" date="2025-04" db="UniProtKB">
        <authorList>
            <consortium name="RefSeq"/>
        </authorList>
    </citation>
    <scope>IDENTIFICATION</scope>
    <source>
        <strain evidence="11">Nigerian</strain>
        <tissue evidence="11">Liver and blood</tissue>
    </source>
</reference>
<feature type="domain" description="Peptidase S1" evidence="8">
    <location>
        <begin position="163"/>
        <end position="405"/>
    </location>
</feature>
<dbReference type="GO" id="GO:0016485">
    <property type="term" value="P:protein processing"/>
    <property type="evidence" value="ECO:0000318"/>
    <property type="project" value="GO_Central"/>
</dbReference>
<evidence type="ECO:0000256" key="1">
    <source>
        <dbReference type="ARBA" id="ARBA00022670"/>
    </source>
</evidence>
<dbReference type="CTD" id="3249"/>
<keyword evidence="7" id="KW-1133">Transmembrane helix</keyword>
<dbReference type="InterPro" id="IPR036772">
    <property type="entry name" value="SRCR-like_dom_sf"/>
</dbReference>
<dbReference type="Pfam" id="PF00089">
    <property type="entry name" value="Trypsin"/>
    <property type="match status" value="1"/>
</dbReference>
<evidence type="ECO:0000313" key="10">
    <source>
        <dbReference type="Proteomes" id="UP000008143"/>
    </source>
</evidence>
<dbReference type="AlphaFoldDB" id="A0A6I8RUX2"/>
<reference evidence="9" key="1">
    <citation type="journal article" date="2010" name="Science">
        <title>The genome of the Western clawed frog Xenopus tropicalis.</title>
        <authorList>
            <person name="Hellsten U."/>
            <person name="Harland R.M."/>
            <person name="Gilchrist M.J."/>
            <person name="Hendrix D."/>
            <person name="Jurka J."/>
            <person name="Kapitonov V."/>
            <person name="Ovcharenko I."/>
            <person name="Putnam N.H."/>
            <person name="Shu S."/>
            <person name="Taher L."/>
            <person name="Blitz I.L."/>
            <person name="Blumberg B."/>
            <person name="Dichmann D.S."/>
            <person name="Dubchak I."/>
            <person name="Amaya E."/>
            <person name="Detter J.C."/>
            <person name="Fletcher R."/>
            <person name="Gerhard D.S."/>
            <person name="Goodstein D."/>
            <person name="Graves T."/>
            <person name="Grigoriev I.V."/>
            <person name="Grimwood J."/>
            <person name="Kawashima T."/>
            <person name="Lindquist E."/>
            <person name="Lucas S.M."/>
            <person name="Mead P.E."/>
            <person name="Mitros T."/>
            <person name="Ogino H."/>
            <person name="Ohta Y."/>
            <person name="Poliakov A.V."/>
            <person name="Pollet N."/>
            <person name="Robert J."/>
            <person name="Salamov A."/>
            <person name="Sater A.K."/>
            <person name="Schmutz J."/>
            <person name="Terry A."/>
            <person name="Vize P.D."/>
            <person name="Warren W.C."/>
            <person name="Wells D."/>
            <person name="Wills A."/>
            <person name="Wilson R.K."/>
            <person name="Zimmerman L.B."/>
            <person name="Zorn A.M."/>
            <person name="Grainger R."/>
            <person name="Grammer T."/>
            <person name="Khokha M.K."/>
            <person name="Richardson P.M."/>
            <person name="Rokhsar D.S."/>
        </authorList>
    </citation>
    <scope>NUCLEOTIDE SEQUENCE [LARGE SCALE GENOMIC DNA]</scope>
    <source>
        <strain evidence="9">Nigerian</strain>
    </source>
</reference>
<proteinExistence type="predicted"/>
<dbReference type="InterPro" id="IPR033116">
    <property type="entry name" value="TRYPSIN_SER"/>
</dbReference>
<evidence type="ECO:0000256" key="6">
    <source>
        <dbReference type="RuleBase" id="RU363034"/>
    </source>
</evidence>
<dbReference type="OMA" id="WTLPKVM"/>
<dbReference type="PANTHER" id="PTHR24252">
    <property type="entry name" value="ACROSIN-RELATED"/>
    <property type="match status" value="1"/>
</dbReference>
<dbReference type="PROSITE" id="PS00135">
    <property type="entry name" value="TRYPSIN_SER"/>
    <property type="match status" value="1"/>
</dbReference>
<evidence type="ECO:0000256" key="5">
    <source>
        <dbReference type="ARBA" id="ARBA00023180"/>
    </source>
</evidence>
<evidence type="ECO:0000256" key="2">
    <source>
        <dbReference type="ARBA" id="ARBA00022801"/>
    </source>
</evidence>